<protein>
    <submittedName>
        <fullName evidence="2">Uncharacterized protein</fullName>
    </submittedName>
</protein>
<keyword evidence="1" id="KW-0732">Signal</keyword>
<evidence type="ECO:0000313" key="2">
    <source>
        <dbReference type="EMBL" id="CAF0739101.1"/>
    </source>
</evidence>
<keyword evidence="4" id="KW-1185">Reference proteome</keyword>
<gene>
    <name evidence="2" type="ORF">EDS130_LOCUS1610</name>
    <name evidence="3" type="ORF">XAT740_LOCUS27868</name>
</gene>
<dbReference type="OrthoDB" id="10026448at2759"/>
<evidence type="ECO:0000313" key="5">
    <source>
        <dbReference type="Proteomes" id="UP000663852"/>
    </source>
</evidence>
<name>A0A813NL28_ADIRI</name>
<proteinExistence type="predicted"/>
<comment type="caution">
    <text evidence="2">The sequence shown here is derived from an EMBL/GenBank/DDBJ whole genome shotgun (WGS) entry which is preliminary data.</text>
</comment>
<feature type="chain" id="PRO_5036222454" evidence="1">
    <location>
        <begin position="19"/>
        <end position="133"/>
    </location>
</feature>
<dbReference type="EMBL" id="CAJNOR010002350">
    <property type="protein sequence ID" value="CAF1281967.1"/>
    <property type="molecule type" value="Genomic_DNA"/>
</dbReference>
<accession>A0A813NL28</accession>
<evidence type="ECO:0000313" key="3">
    <source>
        <dbReference type="EMBL" id="CAF1281967.1"/>
    </source>
</evidence>
<dbReference type="Proteomes" id="UP000663828">
    <property type="component" value="Unassembled WGS sequence"/>
</dbReference>
<evidence type="ECO:0000256" key="1">
    <source>
        <dbReference type="SAM" id="SignalP"/>
    </source>
</evidence>
<feature type="signal peptide" evidence="1">
    <location>
        <begin position="1"/>
        <end position="18"/>
    </location>
</feature>
<dbReference type="Proteomes" id="UP000663852">
    <property type="component" value="Unassembled WGS sequence"/>
</dbReference>
<dbReference type="EMBL" id="CAJNOJ010000004">
    <property type="protein sequence ID" value="CAF0739101.1"/>
    <property type="molecule type" value="Genomic_DNA"/>
</dbReference>
<reference evidence="2" key="1">
    <citation type="submission" date="2021-02" db="EMBL/GenBank/DDBJ databases">
        <authorList>
            <person name="Nowell W R."/>
        </authorList>
    </citation>
    <scope>NUCLEOTIDE SEQUENCE</scope>
</reference>
<dbReference type="AlphaFoldDB" id="A0A813NL28"/>
<sequence>MRLLNIIFFCVLFSPKNACDYTSYCSYRLIAQDRRFDFIECISAVFQAFVSCQSNEMGKVHMLHPSSGRVNFDSVPAQVTNNNSSAEASKTANSDEQDRLAADKQDLVEKTKNAIDIAAASASQTASNNATNS</sequence>
<organism evidence="2 5">
    <name type="scientific">Adineta ricciae</name>
    <name type="common">Rotifer</name>
    <dbReference type="NCBI Taxonomy" id="249248"/>
    <lineage>
        <taxon>Eukaryota</taxon>
        <taxon>Metazoa</taxon>
        <taxon>Spiralia</taxon>
        <taxon>Gnathifera</taxon>
        <taxon>Rotifera</taxon>
        <taxon>Eurotatoria</taxon>
        <taxon>Bdelloidea</taxon>
        <taxon>Adinetida</taxon>
        <taxon>Adinetidae</taxon>
        <taxon>Adineta</taxon>
    </lineage>
</organism>
<evidence type="ECO:0000313" key="4">
    <source>
        <dbReference type="Proteomes" id="UP000663828"/>
    </source>
</evidence>